<comment type="caution">
    <text evidence="1">The sequence shown here is derived from an EMBL/GenBank/DDBJ whole genome shotgun (WGS) entry which is preliminary data.</text>
</comment>
<gene>
    <name evidence="1" type="ORF">MSAN_00831600</name>
</gene>
<evidence type="ECO:0000313" key="1">
    <source>
        <dbReference type="EMBL" id="KAF7367679.1"/>
    </source>
</evidence>
<accession>A0A8H6YYM2</accession>
<keyword evidence="2" id="KW-1185">Reference proteome</keyword>
<dbReference type="OrthoDB" id="3058425at2759"/>
<dbReference type="AlphaFoldDB" id="A0A8H6YYM2"/>
<dbReference type="Proteomes" id="UP000623467">
    <property type="component" value="Unassembled WGS sequence"/>
</dbReference>
<sequence length="171" mass="18802">MNGRGRVLIFRKVGLEKAACPSLDRREHWAIFSANSEVIEAFPPSEAPSPLPPSSPASWWYSEDEENTNFTIVAVESVTPSQLRITEDGVVGTKRKRTEPIADTDDEQVVTKKPNLGDTTHSTALTREERFKAHGTASQPIVLSSDPVPLQPDHSLEVEVVESSDEVQIIA</sequence>
<evidence type="ECO:0000313" key="2">
    <source>
        <dbReference type="Proteomes" id="UP000623467"/>
    </source>
</evidence>
<dbReference type="EMBL" id="JACAZH010000005">
    <property type="protein sequence ID" value="KAF7367679.1"/>
    <property type="molecule type" value="Genomic_DNA"/>
</dbReference>
<organism evidence="1 2">
    <name type="scientific">Mycena sanguinolenta</name>
    <dbReference type="NCBI Taxonomy" id="230812"/>
    <lineage>
        <taxon>Eukaryota</taxon>
        <taxon>Fungi</taxon>
        <taxon>Dikarya</taxon>
        <taxon>Basidiomycota</taxon>
        <taxon>Agaricomycotina</taxon>
        <taxon>Agaricomycetes</taxon>
        <taxon>Agaricomycetidae</taxon>
        <taxon>Agaricales</taxon>
        <taxon>Marasmiineae</taxon>
        <taxon>Mycenaceae</taxon>
        <taxon>Mycena</taxon>
    </lineage>
</organism>
<name>A0A8H6YYM2_9AGAR</name>
<proteinExistence type="predicted"/>
<reference evidence="1" key="1">
    <citation type="submission" date="2020-05" db="EMBL/GenBank/DDBJ databases">
        <title>Mycena genomes resolve the evolution of fungal bioluminescence.</title>
        <authorList>
            <person name="Tsai I.J."/>
        </authorList>
    </citation>
    <scope>NUCLEOTIDE SEQUENCE</scope>
    <source>
        <strain evidence="1">160909Yilan</strain>
    </source>
</reference>
<protein>
    <submittedName>
        <fullName evidence="1">Uncharacterized protein</fullName>
    </submittedName>
</protein>